<keyword evidence="4" id="KW-0255">Endonuclease</keyword>
<keyword evidence="1" id="KW-0808">Transferase</keyword>
<keyword evidence="9" id="KW-1185">Reference proteome</keyword>
<protein>
    <submittedName>
        <fullName evidence="8">Putative retrotransposon protein</fullName>
    </submittedName>
</protein>
<name>A0A392PR54_9FABA</name>
<dbReference type="EMBL" id="LXQA010091364">
    <property type="protein sequence ID" value="MCI14192.1"/>
    <property type="molecule type" value="Genomic_DNA"/>
</dbReference>
<evidence type="ECO:0000256" key="6">
    <source>
        <dbReference type="ARBA" id="ARBA00022918"/>
    </source>
</evidence>
<dbReference type="Proteomes" id="UP000265520">
    <property type="component" value="Unassembled WGS sequence"/>
</dbReference>
<dbReference type="SUPFAM" id="SSF56672">
    <property type="entry name" value="DNA/RNA polymerases"/>
    <property type="match status" value="1"/>
</dbReference>
<dbReference type="GO" id="GO:0004519">
    <property type="term" value="F:endonuclease activity"/>
    <property type="evidence" value="ECO:0007669"/>
    <property type="project" value="UniProtKB-KW"/>
</dbReference>
<evidence type="ECO:0000259" key="7">
    <source>
        <dbReference type="Pfam" id="PF17917"/>
    </source>
</evidence>
<proteinExistence type="predicted"/>
<evidence type="ECO:0000256" key="5">
    <source>
        <dbReference type="ARBA" id="ARBA00022801"/>
    </source>
</evidence>
<dbReference type="InterPro" id="IPR041373">
    <property type="entry name" value="RT_RNaseH"/>
</dbReference>
<evidence type="ECO:0000256" key="1">
    <source>
        <dbReference type="ARBA" id="ARBA00022679"/>
    </source>
</evidence>
<evidence type="ECO:0000256" key="4">
    <source>
        <dbReference type="ARBA" id="ARBA00022759"/>
    </source>
</evidence>
<keyword evidence="6" id="KW-0695">RNA-directed DNA polymerase</keyword>
<dbReference type="GO" id="GO:0003964">
    <property type="term" value="F:RNA-directed DNA polymerase activity"/>
    <property type="evidence" value="ECO:0007669"/>
    <property type="project" value="UniProtKB-KW"/>
</dbReference>
<organism evidence="8 9">
    <name type="scientific">Trifolium medium</name>
    <dbReference type="NCBI Taxonomy" id="97028"/>
    <lineage>
        <taxon>Eukaryota</taxon>
        <taxon>Viridiplantae</taxon>
        <taxon>Streptophyta</taxon>
        <taxon>Embryophyta</taxon>
        <taxon>Tracheophyta</taxon>
        <taxon>Spermatophyta</taxon>
        <taxon>Magnoliopsida</taxon>
        <taxon>eudicotyledons</taxon>
        <taxon>Gunneridae</taxon>
        <taxon>Pentapetalae</taxon>
        <taxon>rosids</taxon>
        <taxon>fabids</taxon>
        <taxon>Fabales</taxon>
        <taxon>Fabaceae</taxon>
        <taxon>Papilionoideae</taxon>
        <taxon>50 kb inversion clade</taxon>
        <taxon>NPAAA clade</taxon>
        <taxon>Hologalegina</taxon>
        <taxon>IRL clade</taxon>
        <taxon>Trifolieae</taxon>
        <taxon>Trifolium</taxon>
    </lineage>
</organism>
<dbReference type="AlphaFoldDB" id="A0A392PR54"/>
<dbReference type="CDD" id="cd09274">
    <property type="entry name" value="RNase_HI_RT_Ty3"/>
    <property type="match status" value="1"/>
</dbReference>
<dbReference type="PANTHER" id="PTHR34072">
    <property type="entry name" value="ENZYMATIC POLYPROTEIN-RELATED"/>
    <property type="match status" value="1"/>
</dbReference>
<keyword evidence="3" id="KW-0540">Nuclease</keyword>
<evidence type="ECO:0000256" key="3">
    <source>
        <dbReference type="ARBA" id="ARBA00022722"/>
    </source>
</evidence>
<keyword evidence="2" id="KW-0548">Nucleotidyltransferase</keyword>
<comment type="caution">
    <text evidence="8">The sequence shown here is derived from an EMBL/GenBank/DDBJ whole genome shotgun (WGS) entry which is preliminary data.</text>
</comment>
<evidence type="ECO:0000313" key="9">
    <source>
        <dbReference type="Proteomes" id="UP000265520"/>
    </source>
</evidence>
<feature type="domain" description="Reverse transcriptase RNase H-like" evidence="7">
    <location>
        <begin position="5"/>
        <end position="79"/>
    </location>
</feature>
<sequence length="194" mass="22956">MQDGAVVAYASWQLKTHEENYPTHDLEFAAIIFALKIWRHRLFGVQFDLYSDHKSLKYLFDQRELNMRQRRWMEYLKDFDFSLNYHPGKANVVVDALSRKALYASELLIYQCDLYEKFRDLNLNVMYRKGEVKLNIIELSCDLRSMISRAQAYDQDLRSRVGKPEFTVADDGVIQFKGITCVPNDEQLKRLILE</sequence>
<evidence type="ECO:0000313" key="8">
    <source>
        <dbReference type="EMBL" id="MCI14192.1"/>
    </source>
</evidence>
<keyword evidence="5" id="KW-0378">Hydrolase</keyword>
<reference evidence="8 9" key="1">
    <citation type="journal article" date="2018" name="Front. Plant Sci.">
        <title>Red Clover (Trifolium pratense) and Zigzag Clover (T. medium) - A Picture of Genomic Similarities and Differences.</title>
        <authorList>
            <person name="Dluhosova J."/>
            <person name="Istvanek J."/>
            <person name="Nedelnik J."/>
            <person name="Repkova J."/>
        </authorList>
    </citation>
    <scope>NUCLEOTIDE SEQUENCE [LARGE SCALE GENOMIC DNA]</scope>
    <source>
        <strain evidence="9">cv. 10/8</strain>
        <tissue evidence="8">Leaf</tissue>
    </source>
</reference>
<dbReference type="PANTHER" id="PTHR34072:SF52">
    <property type="entry name" value="RIBONUCLEASE H"/>
    <property type="match status" value="1"/>
</dbReference>
<dbReference type="InterPro" id="IPR043502">
    <property type="entry name" value="DNA/RNA_pol_sf"/>
</dbReference>
<evidence type="ECO:0000256" key="2">
    <source>
        <dbReference type="ARBA" id="ARBA00022695"/>
    </source>
</evidence>
<accession>A0A392PR54</accession>
<dbReference type="Pfam" id="PF17917">
    <property type="entry name" value="RT_RNaseH"/>
    <property type="match status" value="1"/>
</dbReference>
<dbReference type="GO" id="GO:0016787">
    <property type="term" value="F:hydrolase activity"/>
    <property type="evidence" value="ECO:0007669"/>
    <property type="project" value="UniProtKB-KW"/>
</dbReference>